<reference evidence="2 3" key="1">
    <citation type="journal article" date="2021" name="bioRxiv">
        <title>Chromosome-scale and haplotype-resolved genome assembly of a tetraploid potato cultivar.</title>
        <authorList>
            <person name="Sun H."/>
            <person name="Jiao W.-B."/>
            <person name="Krause K."/>
            <person name="Campoy J.A."/>
            <person name="Goel M."/>
            <person name="Folz-Donahue K."/>
            <person name="Kukat C."/>
            <person name="Huettel B."/>
            <person name="Schneeberger K."/>
        </authorList>
    </citation>
    <scope>NUCLEOTIDE SEQUENCE [LARGE SCALE GENOMIC DNA]</scope>
    <source>
        <strain evidence="2">SolTubOtavaFocal</strain>
        <tissue evidence="2">Leaves</tissue>
    </source>
</reference>
<evidence type="ECO:0000313" key="2">
    <source>
        <dbReference type="EMBL" id="KAH0740653.1"/>
    </source>
</evidence>
<protein>
    <recommendedName>
        <fullName evidence="1">Helitron helicase-like domain-containing protein</fullName>
    </recommendedName>
</protein>
<sequence>MEVQQNKQPKTRAVKRKILTDVERALRRVQKLVASTNQIQDEHAHEPQVKKRKKSVKRIAISEVNDDGAVINGNLTTTSSHQLEEEIDCTYCNARRFQYEPPTFCCGGGYINLAPNEVADDFYELFVSDSEDAKLFRKYIRAYNSIFAFTSFGVKLDKELASSRKGVYSFKAQGQIYHDLPSLIPNNDRPRYFQLYFYDTDHELANRMSVLEDANLSEEVMIKIRNIMERNPYAKFFSQLKEHTSFQNMEIHIAANASLDQWVYNKPSVDQVAAIWVDGNNPIIPFERDIALHEHSGEGGWHQGIQKCRNPIKNSQRAELPSHQIGRSSFTNAAEMLAHEEQGVRCETKGSISCREYYCYKLQVRTSDKSILLLCGRLLQQFVVDIYIKIETTRLEYYRLEQSNYRREILEGIVDSVTAGESRGDKVGQRVLLPGSFIGGPRDMRRRYMDAMALVQKFRRPDLFITMTCNPEWIEIQQALLPGQLPQDMPDLVTRVFREKMQDLKDQIFKKEILGPIAAHVFVVEFQKIAPPHIHLF</sequence>
<keyword evidence="3" id="KW-1185">Reference proteome</keyword>
<comment type="caution">
    <text evidence="2">The sequence shown here is derived from an EMBL/GenBank/DDBJ whole genome shotgun (WGS) entry which is preliminary data.</text>
</comment>
<dbReference type="Pfam" id="PF14214">
    <property type="entry name" value="Helitron_like_N"/>
    <property type="match status" value="1"/>
</dbReference>
<organism evidence="2 3">
    <name type="scientific">Solanum tuberosum</name>
    <name type="common">Potato</name>
    <dbReference type="NCBI Taxonomy" id="4113"/>
    <lineage>
        <taxon>Eukaryota</taxon>
        <taxon>Viridiplantae</taxon>
        <taxon>Streptophyta</taxon>
        <taxon>Embryophyta</taxon>
        <taxon>Tracheophyta</taxon>
        <taxon>Spermatophyta</taxon>
        <taxon>Magnoliopsida</taxon>
        <taxon>eudicotyledons</taxon>
        <taxon>Gunneridae</taxon>
        <taxon>Pentapetalae</taxon>
        <taxon>asterids</taxon>
        <taxon>lamiids</taxon>
        <taxon>Solanales</taxon>
        <taxon>Solanaceae</taxon>
        <taxon>Solanoideae</taxon>
        <taxon>Solaneae</taxon>
        <taxon>Solanum</taxon>
    </lineage>
</organism>
<dbReference type="PANTHER" id="PTHR45786">
    <property type="entry name" value="DNA BINDING PROTEIN-LIKE"/>
    <property type="match status" value="1"/>
</dbReference>
<dbReference type="InterPro" id="IPR025476">
    <property type="entry name" value="Helitron_helicase-like"/>
</dbReference>
<dbReference type="PANTHER" id="PTHR45786:SF75">
    <property type="entry name" value="ATP-DEPENDENT DNA HELICASE"/>
    <property type="match status" value="1"/>
</dbReference>
<feature type="domain" description="Helitron helicase-like" evidence="1">
    <location>
        <begin position="357"/>
        <end position="536"/>
    </location>
</feature>
<proteinExistence type="predicted"/>
<evidence type="ECO:0000259" key="1">
    <source>
        <dbReference type="Pfam" id="PF14214"/>
    </source>
</evidence>
<evidence type="ECO:0000313" key="3">
    <source>
        <dbReference type="Proteomes" id="UP000826656"/>
    </source>
</evidence>
<accession>A0ABQ7U1K2</accession>
<dbReference type="Proteomes" id="UP000826656">
    <property type="component" value="Unassembled WGS sequence"/>
</dbReference>
<name>A0ABQ7U1K2_SOLTU</name>
<gene>
    <name evidence="2" type="ORF">KY290_033696</name>
</gene>
<dbReference type="EMBL" id="JAIVGD010000026">
    <property type="protein sequence ID" value="KAH0740653.1"/>
    <property type="molecule type" value="Genomic_DNA"/>
</dbReference>